<dbReference type="EMBL" id="LR796187">
    <property type="protein sequence ID" value="CAB4125026.1"/>
    <property type="molecule type" value="Genomic_DNA"/>
</dbReference>
<sequence length="544" mass="59046">MKIFEVIEQDDELADQPANASIPTQTSTPVAKKPVPTPVAKPARRAVKGAGPFVFDNIKYANKAEQQPIVAQIEQILKPSFPAVNVRNDVEDINAGKRIPSIRILNALPRDKVLELLSANGFNLTQTANPVQIVSGTYQGFIYTFTVNNIVFTVVIAGKGAKEGEEGKCQVGIQMLRPEKFGLKGVDLTKTEMVNTVKTNLPNVVKSDPQLQDALSQLLDVAVGTRSAVDPELMAHIAPCLNLISQDFGEILTPIVLADSDNDIISFSATSNKPLIDVEINGTPVAVKSLGGSGNSFAAISKMIDEYEQSMLQDDPKWKANKHFDILKDFVSKNGKTNDKLIRAAQNAAVPEAITLNKILGTTPMSYPEMEAAVTKLLVRLNKTAAGKQNLYSAYLKTIMPAAVSAGRTRGKKKTIVAVGLPGDYRQYVHDVTPGKEQKQSTKSAGKKKFDANFVRAASRQLTYMLGMGFRNAVVEGDDAQEMEQTITNIMTRKDAVAAKITIAADGSIKVVKVPFKDLKFGYQYHAGTDTVDQNAPGFHIQFI</sequence>
<protein>
    <submittedName>
        <fullName evidence="2">Uncharacterized protein</fullName>
    </submittedName>
</protein>
<accession>A0A6J5KV71</accession>
<feature type="compositionally biased region" description="Low complexity" evidence="1">
    <location>
        <begin position="28"/>
        <end position="41"/>
    </location>
</feature>
<proteinExistence type="predicted"/>
<organism evidence="2">
    <name type="scientific">uncultured Caudovirales phage</name>
    <dbReference type="NCBI Taxonomy" id="2100421"/>
    <lineage>
        <taxon>Viruses</taxon>
        <taxon>Duplodnaviria</taxon>
        <taxon>Heunggongvirae</taxon>
        <taxon>Uroviricota</taxon>
        <taxon>Caudoviricetes</taxon>
        <taxon>Peduoviridae</taxon>
        <taxon>Maltschvirus</taxon>
        <taxon>Maltschvirus maltsch</taxon>
    </lineage>
</organism>
<evidence type="ECO:0000313" key="3">
    <source>
        <dbReference type="EMBL" id="CAB5208702.1"/>
    </source>
</evidence>
<gene>
    <name evidence="3" type="ORF">UFOVP181_124</name>
    <name evidence="2" type="ORF">UFOVP57_38</name>
</gene>
<dbReference type="EMBL" id="LR798231">
    <property type="protein sequence ID" value="CAB5208702.1"/>
    <property type="molecule type" value="Genomic_DNA"/>
</dbReference>
<feature type="compositionally biased region" description="Polar residues" evidence="1">
    <location>
        <begin position="18"/>
        <end position="27"/>
    </location>
</feature>
<feature type="region of interest" description="Disordered" evidence="1">
    <location>
        <begin position="14"/>
        <end position="41"/>
    </location>
</feature>
<evidence type="ECO:0000256" key="1">
    <source>
        <dbReference type="SAM" id="MobiDB-lite"/>
    </source>
</evidence>
<evidence type="ECO:0000313" key="2">
    <source>
        <dbReference type="EMBL" id="CAB4125026.1"/>
    </source>
</evidence>
<reference evidence="2" key="1">
    <citation type="submission" date="2020-04" db="EMBL/GenBank/DDBJ databases">
        <authorList>
            <person name="Chiriac C."/>
            <person name="Salcher M."/>
            <person name="Ghai R."/>
            <person name="Kavagutti S V."/>
        </authorList>
    </citation>
    <scope>NUCLEOTIDE SEQUENCE</scope>
</reference>
<name>A0A6J5KV71_9CAUD</name>